<reference evidence="3" key="1">
    <citation type="journal article" date="2019" name="Int. J. Syst. Evol. Microbiol.">
        <title>The Global Catalogue of Microorganisms (GCM) 10K type strain sequencing project: providing services to taxonomists for standard genome sequencing and annotation.</title>
        <authorList>
            <consortium name="The Broad Institute Genomics Platform"/>
            <consortium name="The Broad Institute Genome Sequencing Center for Infectious Disease"/>
            <person name="Wu L."/>
            <person name="Ma J."/>
        </authorList>
    </citation>
    <scope>NUCLEOTIDE SEQUENCE [LARGE SCALE GENOMIC DNA]</scope>
    <source>
        <strain evidence="3">JCM 17927</strain>
    </source>
</reference>
<dbReference type="EMBL" id="BAABHD010000078">
    <property type="protein sequence ID" value="GAA4465034.1"/>
    <property type="molecule type" value="Genomic_DNA"/>
</dbReference>
<sequence length="155" mass="18015">MTITLSSYLAISAEVAFDRVKRPALLHYIGYPLIHFVPSTPFPSVWQEGEYETQMNLLGLIPLGRQLIRIELPTPATDGSFRVRDNGQGQLARTWDHWITINPVDTNRCRYTDQVSVQAGLLTPLVWLFALGFYSWRQYRWKRLVRLNFQPITYS</sequence>
<dbReference type="RefSeq" id="WP_345247302.1">
    <property type="nucleotide sequence ID" value="NZ_BAABHD010000078.1"/>
</dbReference>
<name>A0ABP8NGG5_9BACT</name>
<dbReference type="Proteomes" id="UP001501175">
    <property type="component" value="Unassembled WGS sequence"/>
</dbReference>
<protein>
    <recommendedName>
        <fullName evidence="4">PepSY-associated TM region</fullName>
    </recommendedName>
</protein>
<keyword evidence="1" id="KW-0812">Transmembrane</keyword>
<evidence type="ECO:0000313" key="2">
    <source>
        <dbReference type="EMBL" id="GAA4465034.1"/>
    </source>
</evidence>
<evidence type="ECO:0000256" key="1">
    <source>
        <dbReference type="SAM" id="Phobius"/>
    </source>
</evidence>
<keyword evidence="1" id="KW-0472">Membrane</keyword>
<evidence type="ECO:0000313" key="3">
    <source>
        <dbReference type="Proteomes" id="UP001501175"/>
    </source>
</evidence>
<feature type="transmembrane region" description="Helical" evidence="1">
    <location>
        <begin position="115"/>
        <end position="136"/>
    </location>
</feature>
<evidence type="ECO:0008006" key="4">
    <source>
        <dbReference type="Google" id="ProtNLM"/>
    </source>
</evidence>
<gene>
    <name evidence="2" type="ORF">GCM10023189_45130</name>
</gene>
<comment type="caution">
    <text evidence="2">The sequence shown here is derived from an EMBL/GenBank/DDBJ whole genome shotgun (WGS) entry which is preliminary data.</text>
</comment>
<keyword evidence="3" id="KW-1185">Reference proteome</keyword>
<accession>A0ABP8NGG5</accession>
<organism evidence="2 3">
    <name type="scientific">Nibrella saemangeumensis</name>
    <dbReference type="NCBI Taxonomy" id="1084526"/>
    <lineage>
        <taxon>Bacteria</taxon>
        <taxon>Pseudomonadati</taxon>
        <taxon>Bacteroidota</taxon>
        <taxon>Cytophagia</taxon>
        <taxon>Cytophagales</taxon>
        <taxon>Spirosomataceae</taxon>
        <taxon>Nibrella</taxon>
    </lineage>
</organism>
<keyword evidence="1" id="KW-1133">Transmembrane helix</keyword>
<proteinExistence type="predicted"/>